<sequence>MSRGAEDPDLGSYVRGAPLTHARLKWAVRLSVDPCGAQLVSTVDLYTAGGTTSCCPTRAGRGIGGAGHRWGAKVWSCWLPYRDLEGKIETVAVEVNLLRADLRMVSEKVKVVEGSIVDLQTEVGTFRKQMAQITSTVGTIEARLQDSEGRSRWNNVRLLGFPEWGGRLLSGKLC</sequence>
<name>A0AAV7MVU2_PLEWA</name>
<accession>A0AAV7MVU2</accession>
<organism evidence="1 2">
    <name type="scientific">Pleurodeles waltl</name>
    <name type="common">Iberian ribbed newt</name>
    <dbReference type="NCBI Taxonomy" id="8319"/>
    <lineage>
        <taxon>Eukaryota</taxon>
        <taxon>Metazoa</taxon>
        <taxon>Chordata</taxon>
        <taxon>Craniata</taxon>
        <taxon>Vertebrata</taxon>
        <taxon>Euteleostomi</taxon>
        <taxon>Amphibia</taxon>
        <taxon>Batrachia</taxon>
        <taxon>Caudata</taxon>
        <taxon>Salamandroidea</taxon>
        <taxon>Salamandridae</taxon>
        <taxon>Pleurodelinae</taxon>
        <taxon>Pleurodeles</taxon>
    </lineage>
</organism>
<evidence type="ECO:0000313" key="2">
    <source>
        <dbReference type="Proteomes" id="UP001066276"/>
    </source>
</evidence>
<protein>
    <submittedName>
        <fullName evidence="1">Uncharacterized protein</fullName>
    </submittedName>
</protein>
<dbReference type="Proteomes" id="UP001066276">
    <property type="component" value="Chromosome 9"/>
</dbReference>
<reference evidence="1" key="1">
    <citation type="journal article" date="2022" name="bioRxiv">
        <title>Sequencing and chromosome-scale assembly of the giantPleurodeles waltlgenome.</title>
        <authorList>
            <person name="Brown T."/>
            <person name="Elewa A."/>
            <person name="Iarovenko S."/>
            <person name="Subramanian E."/>
            <person name="Araus A.J."/>
            <person name="Petzold A."/>
            <person name="Susuki M."/>
            <person name="Suzuki K.-i.T."/>
            <person name="Hayashi T."/>
            <person name="Toyoda A."/>
            <person name="Oliveira C."/>
            <person name="Osipova E."/>
            <person name="Leigh N.D."/>
            <person name="Simon A."/>
            <person name="Yun M.H."/>
        </authorList>
    </citation>
    <scope>NUCLEOTIDE SEQUENCE</scope>
    <source>
        <strain evidence="1">20211129_DDA</strain>
        <tissue evidence="1">Liver</tissue>
    </source>
</reference>
<comment type="caution">
    <text evidence="1">The sequence shown here is derived from an EMBL/GenBank/DDBJ whole genome shotgun (WGS) entry which is preliminary data.</text>
</comment>
<proteinExistence type="predicted"/>
<keyword evidence="2" id="KW-1185">Reference proteome</keyword>
<dbReference type="EMBL" id="JANPWB010000013">
    <property type="protein sequence ID" value="KAJ1107856.1"/>
    <property type="molecule type" value="Genomic_DNA"/>
</dbReference>
<evidence type="ECO:0000313" key="1">
    <source>
        <dbReference type="EMBL" id="KAJ1107856.1"/>
    </source>
</evidence>
<dbReference type="AlphaFoldDB" id="A0AAV7MVU2"/>
<gene>
    <name evidence="1" type="ORF">NDU88_005244</name>
</gene>